<keyword evidence="5 7" id="KW-0472">Membrane</keyword>
<feature type="transmembrane region" description="Helical" evidence="7">
    <location>
        <begin position="96"/>
        <end position="115"/>
    </location>
</feature>
<evidence type="ECO:0000256" key="3">
    <source>
        <dbReference type="ARBA" id="ARBA00022692"/>
    </source>
</evidence>
<organism evidence="10 11">
    <name type="scientific">Pseudokineococcus lusitanus</name>
    <dbReference type="NCBI Taxonomy" id="763993"/>
    <lineage>
        <taxon>Bacteria</taxon>
        <taxon>Bacillati</taxon>
        <taxon>Actinomycetota</taxon>
        <taxon>Actinomycetes</taxon>
        <taxon>Kineosporiales</taxon>
        <taxon>Kineosporiaceae</taxon>
        <taxon>Pseudokineococcus</taxon>
    </lineage>
</organism>
<dbReference type="AlphaFoldDB" id="A0A3N1HQ34"/>
<feature type="transmembrane region" description="Helical" evidence="7">
    <location>
        <begin position="185"/>
        <end position="208"/>
    </location>
</feature>
<reference evidence="10 11" key="1">
    <citation type="journal article" date="2015" name="Stand. Genomic Sci.">
        <title>Genomic Encyclopedia of Bacterial and Archaeal Type Strains, Phase III: the genomes of soil and plant-associated and newly described type strains.</title>
        <authorList>
            <person name="Whitman W.B."/>
            <person name="Woyke T."/>
            <person name="Klenk H.P."/>
            <person name="Zhou Y."/>
            <person name="Lilburn T.G."/>
            <person name="Beck B.J."/>
            <person name="De Vos P."/>
            <person name="Vandamme P."/>
            <person name="Eisen J.A."/>
            <person name="Garrity G."/>
            <person name="Hugenholtz P."/>
            <person name="Kyrpides N.C."/>
        </authorList>
    </citation>
    <scope>NUCLEOTIDE SEQUENCE [LARGE SCALE GENOMIC DNA]</scope>
    <source>
        <strain evidence="10 11">CECT 7306</strain>
    </source>
</reference>
<dbReference type="Pfam" id="PF00892">
    <property type="entry name" value="EamA"/>
    <property type="match status" value="2"/>
</dbReference>
<feature type="transmembrane region" description="Helical" evidence="7">
    <location>
        <begin position="220"/>
        <end position="238"/>
    </location>
</feature>
<feature type="signal peptide" evidence="8">
    <location>
        <begin position="1"/>
        <end position="21"/>
    </location>
</feature>
<feature type="chain" id="PRO_5018028659" evidence="8">
    <location>
        <begin position="22"/>
        <end position="337"/>
    </location>
</feature>
<evidence type="ECO:0000256" key="7">
    <source>
        <dbReference type="SAM" id="Phobius"/>
    </source>
</evidence>
<feature type="compositionally biased region" description="Pro residues" evidence="6">
    <location>
        <begin position="327"/>
        <end position="337"/>
    </location>
</feature>
<accession>A0A3N1HQ34</accession>
<dbReference type="InParanoid" id="A0A3N1HQ34"/>
<dbReference type="PANTHER" id="PTHR32322:SF2">
    <property type="entry name" value="EAMA DOMAIN-CONTAINING PROTEIN"/>
    <property type="match status" value="1"/>
</dbReference>
<keyword evidence="3 7" id="KW-0812">Transmembrane</keyword>
<dbReference type="InterPro" id="IPR050638">
    <property type="entry name" value="AA-Vitamin_Transporters"/>
</dbReference>
<gene>
    <name evidence="10" type="ORF">EDC03_0734</name>
</gene>
<keyword evidence="11" id="KW-1185">Reference proteome</keyword>
<keyword evidence="4 7" id="KW-1133">Transmembrane helix</keyword>
<dbReference type="PANTHER" id="PTHR32322">
    <property type="entry name" value="INNER MEMBRANE TRANSPORTER"/>
    <property type="match status" value="1"/>
</dbReference>
<comment type="similarity">
    <text evidence="2">Belongs to the EamA transporter family.</text>
</comment>
<feature type="transmembrane region" description="Helical" evidence="7">
    <location>
        <begin position="245"/>
        <end position="269"/>
    </location>
</feature>
<feature type="transmembrane region" description="Helical" evidence="7">
    <location>
        <begin position="127"/>
        <end position="145"/>
    </location>
</feature>
<feature type="domain" description="EamA" evidence="9">
    <location>
        <begin position="3"/>
        <end position="142"/>
    </location>
</feature>
<keyword evidence="8" id="KW-0732">Signal</keyword>
<comment type="subcellular location">
    <subcellularLocation>
        <location evidence="1">Membrane</location>
        <topology evidence="1">Multi-pass membrane protein</topology>
    </subcellularLocation>
</comment>
<evidence type="ECO:0000256" key="6">
    <source>
        <dbReference type="SAM" id="MobiDB-lite"/>
    </source>
</evidence>
<proteinExistence type="inferred from homology"/>
<name>A0A3N1HQ34_9ACTN</name>
<dbReference type="RefSeq" id="WP_123378878.1">
    <property type="nucleotide sequence ID" value="NZ_RJKN01000002.1"/>
</dbReference>
<dbReference type="SUPFAM" id="SSF103481">
    <property type="entry name" value="Multidrug resistance efflux transporter EmrE"/>
    <property type="match status" value="2"/>
</dbReference>
<feature type="domain" description="EamA" evidence="9">
    <location>
        <begin position="158"/>
        <end position="290"/>
    </location>
</feature>
<protein>
    <submittedName>
        <fullName evidence="10">DME family drug/metabolite transporter</fullName>
    </submittedName>
</protein>
<feature type="transmembrane region" description="Helical" evidence="7">
    <location>
        <begin position="275"/>
        <end position="294"/>
    </location>
</feature>
<dbReference type="InterPro" id="IPR037185">
    <property type="entry name" value="EmrE-like"/>
</dbReference>
<feature type="transmembrane region" description="Helical" evidence="7">
    <location>
        <begin position="63"/>
        <end position="84"/>
    </location>
</feature>
<feature type="transmembrane region" description="Helical" evidence="7">
    <location>
        <begin position="151"/>
        <end position="173"/>
    </location>
</feature>
<evidence type="ECO:0000256" key="4">
    <source>
        <dbReference type="ARBA" id="ARBA00022989"/>
    </source>
</evidence>
<dbReference type="Proteomes" id="UP000276232">
    <property type="component" value="Unassembled WGS sequence"/>
</dbReference>
<feature type="region of interest" description="Disordered" evidence="6">
    <location>
        <begin position="302"/>
        <end position="337"/>
    </location>
</feature>
<evidence type="ECO:0000256" key="1">
    <source>
        <dbReference type="ARBA" id="ARBA00004141"/>
    </source>
</evidence>
<feature type="transmembrane region" description="Helical" evidence="7">
    <location>
        <begin position="33"/>
        <end position="51"/>
    </location>
</feature>
<dbReference type="EMBL" id="RJKN01000002">
    <property type="protein sequence ID" value="ROP44611.1"/>
    <property type="molecule type" value="Genomic_DNA"/>
</dbReference>
<evidence type="ECO:0000313" key="11">
    <source>
        <dbReference type="Proteomes" id="UP000276232"/>
    </source>
</evidence>
<comment type="caution">
    <text evidence="10">The sequence shown here is derived from an EMBL/GenBank/DDBJ whole genome shotgun (WGS) entry which is preliminary data.</text>
</comment>
<dbReference type="InterPro" id="IPR000620">
    <property type="entry name" value="EamA_dom"/>
</dbReference>
<evidence type="ECO:0000259" key="9">
    <source>
        <dbReference type="Pfam" id="PF00892"/>
    </source>
</evidence>
<sequence>MPALLVLAAAVLFGTTGTSLALGAPDAEPAAAGAARVAVGGLALAAVALVARRRRPAPARRSTGARPWGGAAVVALGALAVLAYQPAFFTGVQANGVAVGTVVALGAGPLVAGVLERLLTGRPWSRPWLVATGVAVVGLVLLGLPGGPSGAAGGVAPLGLLASVAAGTAYAVLTVATKALLDRGWAPLDAVGAVFGGAGAVGALQLALTRPVVVVDVPSLVAVLWLGLATTTLAYALFVRGLAGVGAATAATLTLAEPVVAAALGLVVLGERVTGTGVAGLVLVAAALGVLALAGRRPVAEGAPVPTAAGDGEDGAPWTTPEVPAAAAPPSPASPPR</sequence>
<evidence type="ECO:0000256" key="5">
    <source>
        <dbReference type="ARBA" id="ARBA00023136"/>
    </source>
</evidence>
<evidence type="ECO:0000313" key="10">
    <source>
        <dbReference type="EMBL" id="ROP44611.1"/>
    </source>
</evidence>
<evidence type="ECO:0000256" key="2">
    <source>
        <dbReference type="ARBA" id="ARBA00007362"/>
    </source>
</evidence>
<dbReference type="GO" id="GO:0016020">
    <property type="term" value="C:membrane"/>
    <property type="evidence" value="ECO:0007669"/>
    <property type="project" value="UniProtKB-SubCell"/>
</dbReference>
<evidence type="ECO:0000256" key="8">
    <source>
        <dbReference type="SAM" id="SignalP"/>
    </source>
</evidence>